<sequence>MTENERIREIRKYLNLTLEKFGERVGVTRASMSNVENGNRNVTEQMRKAVCREFNINENWLRNGIEPMEKIPRGGKLATYVSEITDGDDDFIQDLIEVYMELDDTSKEALKKIRDGMIKKVKEREGN</sequence>
<dbReference type="AlphaFoldDB" id="A0A9X5CBR8"/>
<evidence type="ECO:0000313" key="2">
    <source>
        <dbReference type="EMBL" id="NDO69837.1"/>
    </source>
</evidence>
<dbReference type="Pfam" id="PF12844">
    <property type="entry name" value="HTH_19"/>
    <property type="match status" value="1"/>
</dbReference>
<proteinExistence type="predicted"/>
<reference evidence="2 3" key="1">
    <citation type="submission" date="2019-07" db="EMBL/GenBank/DDBJ databases">
        <title>Draft genome sequences of 15 bacterial species constituting the stable defined intestinal microbiota of the GM15 gnotobiotic mouse model.</title>
        <authorList>
            <person name="Elie C."/>
            <person name="Mathieu A."/>
            <person name="Saliou A."/>
            <person name="Darnaud M."/>
            <person name="Leulier F."/>
            <person name="Tamellini A."/>
        </authorList>
    </citation>
    <scope>NUCLEOTIDE SEQUENCE [LARGE SCALE GENOMIC DNA]</scope>
    <source>
        <strain evidence="3">ASF 502</strain>
    </source>
</reference>
<dbReference type="CDD" id="cd00093">
    <property type="entry name" value="HTH_XRE"/>
    <property type="match status" value="1"/>
</dbReference>
<dbReference type="EMBL" id="VIRB01000085">
    <property type="protein sequence ID" value="NDO69837.1"/>
    <property type="molecule type" value="Genomic_DNA"/>
</dbReference>
<dbReference type="InterPro" id="IPR001387">
    <property type="entry name" value="Cro/C1-type_HTH"/>
</dbReference>
<gene>
    <name evidence="2" type="ORF">FMM80_14615</name>
</gene>
<evidence type="ECO:0000259" key="1">
    <source>
        <dbReference type="PROSITE" id="PS50943"/>
    </source>
</evidence>
<comment type="caution">
    <text evidence="2">The sequence shown here is derived from an EMBL/GenBank/DDBJ whole genome shotgun (WGS) entry which is preliminary data.</text>
</comment>
<dbReference type="SUPFAM" id="SSF47413">
    <property type="entry name" value="lambda repressor-like DNA-binding domains"/>
    <property type="match status" value="1"/>
</dbReference>
<protein>
    <submittedName>
        <fullName evidence="2">Helix-turn-helix transcriptional regulator</fullName>
    </submittedName>
</protein>
<dbReference type="SMART" id="SM00530">
    <property type="entry name" value="HTH_XRE"/>
    <property type="match status" value="1"/>
</dbReference>
<dbReference type="OrthoDB" id="2735991at2"/>
<dbReference type="InterPro" id="IPR010982">
    <property type="entry name" value="Lambda_DNA-bd_dom_sf"/>
</dbReference>
<feature type="domain" description="HTH cro/C1-type" evidence="1">
    <location>
        <begin position="7"/>
        <end position="61"/>
    </location>
</feature>
<dbReference type="GO" id="GO:0003677">
    <property type="term" value="F:DNA binding"/>
    <property type="evidence" value="ECO:0007669"/>
    <property type="project" value="InterPro"/>
</dbReference>
<dbReference type="Gene3D" id="1.10.260.40">
    <property type="entry name" value="lambda repressor-like DNA-binding domains"/>
    <property type="match status" value="1"/>
</dbReference>
<dbReference type="RefSeq" id="WP_004075910.1">
    <property type="nucleotide sequence ID" value="NZ_VIRB01000085.1"/>
</dbReference>
<name>A0A9X5CBR8_9FIRM</name>
<evidence type="ECO:0000313" key="3">
    <source>
        <dbReference type="Proteomes" id="UP000474104"/>
    </source>
</evidence>
<accession>A0A9X5CBR8</accession>
<dbReference type="PROSITE" id="PS50943">
    <property type="entry name" value="HTH_CROC1"/>
    <property type="match status" value="1"/>
</dbReference>
<dbReference type="Proteomes" id="UP000474104">
    <property type="component" value="Unassembled WGS sequence"/>
</dbReference>
<organism evidence="2 3">
    <name type="scientific">Schaedlerella arabinosiphila</name>
    <dbReference type="NCBI Taxonomy" id="2044587"/>
    <lineage>
        <taxon>Bacteria</taxon>
        <taxon>Bacillati</taxon>
        <taxon>Bacillota</taxon>
        <taxon>Clostridia</taxon>
        <taxon>Lachnospirales</taxon>
        <taxon>Lachnospiraceae</taxon>
        <taxon>Schaedlerella</taxon>
    </lineage>
</organism>